<keyword evidence="1" id="KW-0436">Ligase</keyword>
<accession>A0ACB8B9A6</accession>
<keyword evidence="2" id="KW-1185">Reference proteome</keyword>
<dbReference type="Proteomes" id="UP000790709">
    <property type="component" value="Unassembled WGS sequence"/>
</dbReference>
<name>A0ACB8B9A6_9AGAM</name>
<reference evidence="1" key="1">
    <citation type="journal article" date="2021" name="New Phytol.">
        <title>Evolutionary innovations through gain and loss of genes in the ectomycorrhizal Boletales.</title>
        <authorList>
            <person name="Wu G."/>
            <person name="Miyauchi S."/>
            <person name="Morin E."/>
            <person name="Kuo A."/>
            <person name="Drula E."/>
            <person name="Varga T."/>
            <person name="Kohler A."/>
            <person name="Feng B."/>
            <person name="Cao Y."/>
            <person name="Lipzen A."/>
            <person name="Daum C."/>
            <person name="Hundley H."/>
            <person name="Pangilinan J."/>
            <person name="Johnson J."/>
            <person name="Barry K."/>
            <person name="LaButti K."/>
            <person name="Ng V."/>
            <person name="Ahrendt S."/>
            <person name="Min B."/>
            <person name="Choi I.G."/>
            <person name="Park H."/>
            <person name="Plett J.M."/>
            <person name="Magnuson J."/>
            <person name="Spatafora J.W."/>
            <person name="Nagy L.G."/>
            <person name="Henrissat B."/>
            <person name="Grigoriev I.V."/>
            <person name="Yang Z.L."/>
            <person name="Xu J."/>
            <person name="Martin F.M."/>
        </authorList>
    </citation>
    <scope>NUCLEOTIDE SEQUENCE</scope>
    <source>
        <strain evidence="1">KUC20120723A-06</strain>
    </source>
</reference>
<organism evidence="1 2">
    <name type="scientific">Leucogyrophana mollusca</name>
    <dbReference type="NCBI Taxonomy" id="85980"/>
    <lineage>
        <taxon>Eukaryota</taxon>
        <taxon>Fungi</taxon>
        <taxon>Dikarya</taxon>
        <taxon>Basidiomycota</taxon>
        <taxon>Agaricomycotina</taxon>
        <taxon>Agaricomycetes</taxon>
        <taxon>Agaricomycetidae</taxon>
        <taxon>Boletales</taxon>
        <taxon>Boletales incertae sedis</taxon>
        <taxon>Leucogyrophana</taxon>
    </lineage>
</organism>
<comment type="caution">
    <text evidence="1">The sequence shown here is derived from an EMBL/GenBank/DDBJ whole genome shotgun (WGS) entry which is preliminary data.</text>
</comment>
<proteinExistence type="predicted"/>
<protein>
    <submittedName>
        <fullName evidence="1">Tubulin-tyrosine ligase</fullName>
    </submittedName>
</protein>
<dbReference type="EMBL" id="MU266511">
    <property type="protein sequence ID" value="KAH7921796.1"/>
    <property type="molecule type" value="Genomic_DNA"/>
</dbReference>
<gene>
    <name evidence="1" type="ORF">BV22DRAFT_1095854</name>
</gene>
<evidence type="ECO:0000313" key="1">
    <source>
        <dbReference type="EMBL" id="KAH7921796.1"/>
    </source>
</evidence>
<evidence type="ECO:0000313" key="2">
    <source>
        <dbReference type="Proteomes" id="UP000790709"/>
    </source>
</evidence>
<sequence length="455" mass="50992">MSRLVAFVSWPSAPLTESLVREALAGLGLSDFIEPSLPESYVRLLQWSTYDCLDHDATRNNENVLSSMYTFRKALIRKHFLARCIHSYTTKHPQSLLKNAVPRTWDLEISYADELDEMWSDELWDLGKELDASSNWWILKPGMADRGMGIRLFNSKEALQQIFEEFESDSDDEDPQPGDTSVMTSQLRHFVVQEYLSTPLLLDPRQVAVSESSVKTSDDLRGHKFHLRAYCVASGALKLYLYVRVLALFSSAPYEAPTVKDIACGDGRIDLIPHLTNTSLQTHNGEEGVRLLDELSGCRILSYPYGAADGEESYFTAGDIVSIQRQMANVLAETFKAAVETPVHFQPLPNAFELYGVDFLVSHAQSASVSEDARFEVKLLEINSEPAIELTGPRLTWILEDLFSAIGKVCVRPFVGVSGNGTNEEDVKEVNWGVGDVRYHLRKCLDLQIRGSGGW</sequence>